<comment type="caution">
    <text evidence="1">The sequence shown here is derived from an EMBL/GenBank/DDBJ whole genome shotgun (WGS) entry which is preliminary data.</text>
</comment>
<dbReference type="InterPro" id="IPR013744">
    <property type="entry name" value="SidJ"/>
</dbReference>
<reference evidence="1 2" key="1">
    <citation type="submission" date="2024-05" db="EMBL/GenBank/DDBJ databases">
        <title>Long read based assembly of the Candida bracarensis genome reveals expanded adhesin content.</title>
        <authorList>
            <person name="Marcet-Houben M."/>
            <person name="Ksiezopolska E."/>
            <person name="Gabaldon T."/>
        </authorList>
    </citation>
    <scope>NUCLEOTIDE SEQUENCE [LARGE SCALE GENOMIC DNA]</scope>
    <source>
        <strain evidence="1 2">CBM6</strain>
    </source>
</reference>
<proteinExistence type="predicted"/>
<gene>
    <name evidence="1" type="ORF">RNJ44_04998</name>
</gene>
<dbReference type="Gene3D" id="3.40.50.1820">
    <property type="entry name" value="alpha/beta hydrolase"/>
    <property type="match status" value="1"/>
</dbReference>
<organism evidence="1 2">
    <name type="scientific">Nakaseomyces bracarensis</name>
    <dbReference type="NCBI Taxonomy" id="273131"/>
    <lineage>
        <taxon>Eukaryota</taxon>
        <taxon>Fungi</taxon>
        <taxon>Dikarya</taxon>
        <taxon>Ascomycota</taxon>
        <taxon>Saccharomycotina</taxon>
        <taxon>Saccharomycetes</taxon>
        <taxon>Saccharomycetales</taxon>
        <taxon>Saccharomycetaceae</taxon>
        <taxon>Nakaseomyces</taxon>
    </lineage>
</organism>
<evidence type="ECO:0000313" key="2">
    <source>
        <dbReference type="Proteomes" id="UP001623330"/>
    </source>
</evidence>
<dbReference type="InterPro" id="IPR029058">
    <property type="entry name" value="AB_hydrolase_fold"/>
</dbReference>
<dbReference type="Pfam" id="PF08538">
    <property type="entry name" value="DUF1749"/>
    <property type="match status" value="1"/>
</dbReference>
<protein>
    <submittedName>
        <fullName evidence="1">Uncharacterized protein</fullName>
    </submittedName>
</protein>
<keyword evidence="2" id="KW-1185">Reference proteome</keyword>
<name>A0ABR4NWI3_9SACH</name>
<dbReference type="Proteomes" id="UP001623330">
    <property type="component" value="Unassembled WGS sequence"/>
</dbReference>
<dbReference type="PANTHER" id="PTHR31591:SF1">
    <property type="entry name" value="UPF0613 PROTEIN PB24D3.06C"/>
    <property type="match status" value="1"/>
</dbReference>
<accession>A0ABR4NWI3</accession>
<evidence type="ECO:0000313" key="1">
    <source>
        <dbReference type="EMBL" id="KAL3233082.1"/>
    </source>
</evidence>
<dbReference type="EMBL" id="JBEVYD010000005">
    <property type="protein sequence ID" value="KAL3233082.1"/>
    <property type="molecule type" value="Genomic_DNA"/>
</dbReference>
<sequence>MVAFNGTLHRYAPKHVAFEFEPLAYKKVVVMIGGMTDGLLTVPFVDRMGPILNEVDYGLIQIQLTSSFKGYGTTSLDNDINEIEMLIKYLKSEAGGNRDKIILMGHSTGSQDVIHYILKKGSYGIDAAVLQGSCSDREAFADEVGIEELNKLNELPLKLVSEGKGDELLPSVYANQMGGTPVTAYRWSSLMTKGGDDDYFSSDLGEEAWKSTLGQITIPFLVAYPENDEFVPSFIDKGKLLKTWEKCSNPLYWSKCSGLIKGGMHWLPETNSQDYFYDMLTKFINEFSL</sequence>
<dbReference type="SUPFAM" id="SSF53474">
    <property type="entry name" value="alpha/beta-Hydrolases"/>
    <property type="match status" value="1"/>
</dbReference>
<dbReference type="PANTHER" id="PTHR31591">
    <property type="entry name" value="UPF0613 PROTEIN PB24D3.06C"/>
    <property type="match status" value="1"/>
</dbReference>